<feature type="domain" description="F-box" evidence="1">
    <location>
        <begin position="52"/>
        <end position="100"/>
    </location>
</feature>
<dbReference type="InterPro" id="IPR036047">
    <property type="entry name" value="F-box-like_dom_sf"/>
</dbReference>
<protein>
    <recommendedName>
        <fullName evidence="1">F-box domain-containing protein</fullName>
    </recommendedName>
</protein>
<reference evidence="2" key="1">
    <citation type="submission" date="2021-01" db="EMBL/GenBank/DDBJ databases">
        <authorList>
            <person name="Corre E."/>
            <person name="Pelletier E."/>
            <person name="Niang G."/>
            <person name="Scheremetjew M."/>
            <person name="Finn R."/>
            <person name="Kale V."/>
            <person name="Holt S."/>
            <person name="Cochrane G."/>
            <person name="Meng A."/>
            <person name="Brown T."/>
            <person name="Cohen L."/>
        </authorList>
    </citation>
    <scope>NUCLEOTIDE SEQUENCE</scope>
    <source>
        <strain evidence="2">B650</strain>
    </source>
</reference>
<dbReference type="AlphaFoldDB" id="A0A7S2PFC0"/>
<dbReference type="PROSITE" id="PS50181">
    <property type="entry name" value="FBOX"/>
    <property type="match status" value="1"/>
</dbReference>
<sequence>MNAASGNNLKRQMIASNHHQDHYSEDCNGENAKKLKVEDNYQEAPIKQIVASKPSINLPNHVLAKLLVFSDVQDILSISLVCKEWYQALGLAERPLWNSLVKKYHPIIEQITDMVRSDPAVTGDTPRVQIQPNWKKLFERRVVNLKQNRQSNEFSRAPSNVNQSLATFLFHVDLQKIKEENEIETDGERGKDKVECSLICNASYKDLRRGCLILDPIEHHPDARYYCDGTHCATIYVINRHTGKQAVVCRHSYCRSGEVGNPLVHARRPYDTGFVPYMSLEGCYEQRQQQTTFTLSFSWFMTLNESLGERLGVATPMTNSDVVRLLENGLIYS</sequence>
<accession>A0A7S2PFC0</accession>
<name>A0A7S2PFC0_9STRA</name>
<dbReference type="Pfam" id="PF12937">
    <property type="entry name" value="F-box-like"/>
    <property type="match status" value="1"/>
</dbReference>
<dbReference type="SUPFAM" id="SSF81383">
    <property type="entry name" value="F-box domain"/>
    <property type="match status" value="1"/>
</dbReference>
<dbReference type="InterPro" id="IPR001810">
    <property type="entry name" value="F-box_dom"/>
</dbReference>
<dbReference type="EMBL" id="HBGY01023198">
    <property type="protein sequence ID" value="CAD9594723.1"/>
    <property type="molecule type" value="Transcribed_RNA"/>
</dbReference>
<gene>
    <name evidence="2" type="ORF">LDAN0321_LOCUS14610</name>
</gene>
<evidence type="ECO:0000259" key="1">
    <source>
        <dbReference type="PROSITE" id="PS50181"/>
    </source>
</evidence>
<proteinExistence type="predicted"/>
<organism evidence="2">
    <name type="scientific">Leptocylindrus danicus</name>
    <dbReference type="NCBI Taxonomy" id="163516"/>
    <lineage>
        <taxon>Eukaryota</taxon>
        <taxon>Sar</taxon>
        <taxon>Stramenopiles</taxon>
        <taxon>Ochrophyta</taxon>
        <taxon>Bacillariophyta</taxon>
        <taxon>Coscinodiscophyceae</taxon>
        <taxon>Chaetocerotophycidae</taxon>
        <taxon>Leptocylindrales</taxon>
        <taxon>Leptocylindraceae</taxon>
        <taxon>Leptocylindrus</taxon>
    </lineage>
</organism>
<evidence type="ECO:0000313" key="2">
    <source>
        <dbReference type="EMBL" id="CAD9594723.1"/>
    </source>
</evidence>
<dbReference type="Gene3D" id="1.20.1280.50">
    <property type="match status" value="1"/>
</dbReference>